<keyword evidence="1" id="KW-1133">Transmembrane helix</keyword>
<protein>
    <submittedName>
        <fullName evidence="2">Uncharacterized protein</fullName>
    </submittedName>
</protein>
<name>A0A6G1K8C3_9PLEO</name>
<organism evidence="2 3">
    <name type="scientific">Pleomassaria siparia CBS 279.74</name>
    <dbReference type="NCBI Taxonomy" id="1314801"/>
    <lineage>
        <taxon>Eukaryota</taxon>
        <taxon>Fungi</taxon>
        <taxon>Dikarya</taxon>
        <taxon>Ascomycota</taxon>
        <taxon>Pezizomycotina</taxon>
        <taxon>Dothideomycetes</taxon>
        <taxon>Pleosporomycetidae</taxon>
        <taxon>Pleosporales</taxon>
        <taxon>Pleomassariaceae</taxon>
        <taxon>Pleomassaria</taxon>
    </lineage>
</organism>
<keyword evidence="1" id="KW-0472">Membrane</keyword>
<keyword evidence="3" id="KW-1185">Reference proteome</keyword>
<sequence length="172" mass="19544">MMGGIELRWTLLASTLLLLLWSLLEVLFAVSSLAANAVFDIQHTTLVEWAVGSGFGFAWMTEPQSHTDRPSIHTVDLSAWTSKCTRLLFFNGRYAALLQSVAFFQALLFYSLFPIPYSLPQVCLLLRQLLFIVASDCVVKHPRARLPHVLTTIRQRRRKKSNLSTRQSILRP</sequence>
<feature type="transmembrane region" description="Helical" evidence="1">
    <location>
        <begin position="94"/>
        <end position="113"/>
    </location>
</feature>
<accession>A0A6G1K8C3</accession>
<dbReference type="Proteomes" id="UP000799428">
    <property type="component" value="Unassembled WGS sequence"/>
</dbReference>
<dbReference type="EMBL" id="MU005771">
    <property type="protein sequence ID" value="KAF2708873.1"/>
    <property type="molecule type" value="Genomic_DNA"/>
</dbReference>
<evidence type="ECO:0000313" key="3">
    <source>
        <dbReference type="Proteomes" id="UP000799428"/>
    </source>
</evidence>
<evidence type="ECO:0000256" key="1">
    <source>
        <dbReference type="SAM" id="Phobius"/>
    </source>
</evidence>
<reference evidence="2" key="1">
    <citation type="journal article" date="2020" name="Stud. Mycol.">
        <title>101 Dothideomycetes genomes: a test case for predicting lifestyles and emergence of pathogens.</title>
        <authorList>
            <person name="Haridas S."/>
            <person name="Albert R."/>
            <person name="Binder M."/>
            <person name="Bloem J."/>
            <person name="Labutti K."/>
            <person name="Salamov A."/>
            <person name="Andreopoulos B."/>
            <person name="Baker S."/>
            <person name="Barry K."/>
            <person name="Bills G."/>
            <person name="Bluhm B."/>
            <person name="Cannon C."/>
            <person name="Castanera R."/>
            <person name="Culley D."/>
            <person name="Daum C."/>
            <person name="Ezra D."/>
            <person name="Gonzalez J."/>
            <person name="Henrissat B."/>
            <person name="Kuo A."/>
            <person name="Liang C."/>
            <person name="Lipzen A."/>
            <person name="Lutzoni F."/>
            <person name="Magnuson J."/>
            <person name="Mondo S."/>
            <person name="Nolan M."/>
            <person name="Ohm R."/>
            <person name="Pangilinan J."/>
            <person name="Park H.-J."/>
            <person name="Ramirez L."/>
            <person name="Alfaro M."/>
            <person name="Sun H."/>
            <person name="Tritt A."/>
            <person name="Yoshinaga Y."/>
            <person name="Zwiers L.-H."/>
            <person name="Turgeon B."/>
            <person name="Goodwin S."/>
            <person name="Spatafora J."/>
            <person name="Crous P."/>
            <person name="Grigoriev I."/>
        </authorList>
    </citation>
    <scope>NUCLEOTIDE SEQUENCE</scope>
    <source>
        <strain evidence="2">CBS 279.74</strain>
    </source>
</reference>
<evidence type="ECO:0000313" key="2">
    <source>
        <dbReference type="EMBL" id="KAF2708873.1"/>
    </source>
</evidence>
<keyword evidence="1" id="KW-0812">Transmembrane</keyword>
<dbReference type="AlphaFoldDB" id="A0A6G1K8C3"/>
<gene>
    <name evidence="2" type="ORF">K504DRAFT_290694</name>
</gene>
<proteinExistence type="predicted"/>